<dbReference type="AlphaFoldDB" id="A0A4P7P3N8"/>
<evidence type="ECO:0000256" key="1">
    <source>
        <dbReference type="SAM" id="Phobius"/>
    </source>
</evidence>
<keyword evidence="1" id="KW-0472">Membrane</keyword>
<sequence length="186" mass="21066">MEEKSLENLEEQTKPSAKKDKRDWSVAWKNPFVIGWFLILTVVLTVNFFMVSMAIVTSPGLTIPDFYEKGKNMGAIIAKRKHMEDLGWQFNIDLPLLKEGSDQVVTVKVLDKNGQEFDVDSAVLYYYRPSNKKYDGQLVLQSTGQTGTYQGTLNLPLKGKYDLVMEVTKGEEVFNLGRSIMVQDAS</sequence>
<keyword evidence="1" id="KW-1133">Transmembrane helix</keyword>
<dbReference type="InterPro" id="IPR008620">
    <property type="entry name" value="FixH"/>
</dbReference>
<proteinExistence type="predicted"/>
<dbReference type="OrthoDB" id="5295180at2"/>
<protein>
    <submittedName>
        <fullName evidence="2">Nitrogen fixation protein FixH</fullName>
    </submittedName>
</protein>
<reference evidence="2 3" key="1">
    <citation type="submission" date="2018-08" db="EMBL/GenBank/DDBJ databases">
        <title>Horizontal acquisition of hydrogen conversion ability and other habitat adaptations in Hydrogenovibrio crunogenus strains.</title>
        <authorList>
            <person name="Gonnella G."/>
            <person name="Adam N."/>
            <person name="Perner M."/>
        </authorList>
    </citation>
    <scope>NUCLEOTIDE SEQUENCE [LARGE SCALE GENOMIC DNA]</scope>
    <source>
        <strain evidence="2 3">SP-41</strain>
    </source>
</reference>
<accession>A0A4P7P3N8</accession>
<keyword evidence="1" id="KW-0812">Transmembrane</keyword>
<dbReference type="Proteomes" id="UP000296201">
    <property type="component" value="Chromosome"/>
</dbReference>
<dbReference type="Pfam" id="PF05751">
    <property type="entry name" value="FixH"/>
    <property type="match status" value="1"/>
</dbReference>
<evidence type="ECO:0000313" key="2">
    <source>
        <dbReference type="EMBL" id="QBZ84002.1"/>
    </source>
</evidence>
<dbReference type="EMBL" id="CP032096">
    <property type="protein sequence ID" value="QBZ84002.1"/>
    <property type="molecule type" value="Genomic_DNA"/>
</dbReference>
<name>A0A4P7P3N8_9GAMM</name>
<evidence type="ECO:0000313" key="3">
    <source>
        <dbReference type="Proteomes" id="UP000296201"/>
    </source>
</evidence>
<organism evidence="2 3">
    <name type="scientific">Hydrogenovibrio crunogenus</name>
    <dbReference type="NCBI Taxonomy" id="39765"/>
    <lineage>
        <taxon>Bacteria</taxon>
        <taxon>Pseudomonadati</taxon>
        <taxon>Pseudomonadota</taxon>
        <taxon>Gammaproteobacteria</taxon>
        <taxon>Thiotrichales</taxon>
        <taxon>Piscirickettsiaceae</taxon>
        <taxon>Hydrogenovibrio</taxon>
    </lineage>
</organism>
<feature type="transmembrane region" description="Helical" evidence="1">
    <location>
        <begin position="33"/>
        <end position="56"/>
    </location>
</feature>
<gene>
    <name evidence="2" type="ORF">GHNINEIG_02077</name>
</gene>
<keyword evidence="3" id="KW-1185">Reference proteome</keyword>